<evidence type="ECO:0000256" key="2">
    <source>
        <dbReference type="ARBA" id="ARBA00022801"/>
    </source>
</evidence>
<dbReference type="GO" id="GO:0016985">
    <property type="term" value="F:mannan endo-1,4-beta-mannosidase activity"/>
    <property type="evidence" value="ECO:0007669"/>
    <property type="project" value="InterPro"/>
</dbReference>
<dbReference type="PANTHER" id="PTHR40079:SF4">
    <property type="entry name" value="GH26 DOMAIN-CONTAINING PROTEIN-RELATED"/>
    <property type="match status" value="1"/>
</dbReference>
<comment type="caution">
    <text evidence="6">The sequence shown here is derived from an EMBL/GenBank/DDBJ whole genome shotgun (WGS) entry which is preliminary data.</text>
</comment>
<evidence type="ECO:0000313" key="7">
    <source>
        <dbReference type="Proteomes" id="UP000053750"/>
    </source>
</evidence>
<evidence type="ECO:0000259" key="5">
    <source>
        <dbReference type="PROSITE" id="PS51764"/>
    </source>
</evidence>
<reference evidence="6 7" key="1">
    <citation type="submission" date="2014-02" db="EMBL/GenBank/DDBJ databases">
        <title>Genome sequence of Paenibacillus darwinianus reveals adaptive mechanisms for survival in Antarctic soils.</title>
        <authorList>
            <person name="Dsouza M."/>
            <person name="Taylor M.W."/>
            <person name="Turner S.J."/>
            <person name="Aislabie J."/>
        </authorList>
    </citation>
    <scope>NUCLEOTIDE SEQUENCE [LARGE SCALE GENOMIC DNA]</scope>
    <source>
        <strain evidence="6 7">CE1</strain>
    </source>
</reference>
<sequence>MINLTSDANFRVEPNLINPDASDNAKRLMAFLCDMYGKRMLTGQQAGVGRNPEPEIILEATGKYPAVMGFDLMDYSPGRTERGAVSQDTDLAIDWWKQGGIVTFCWHWGAPKDLLDRDPDQHWSKGFYANATAFDIEAAMKDPSSESFALLLRDIDAIAEELRRLQDEGVPVLWRPLHEASGGWFWWGAKGPGPCIALWKLMYDRLTRLHGLNNLIWVWNGQHGDWYPGDEYVDIIGEDIYPPERNYESQVDRFRQALSYTSANKIITLSENGPLPDPDLLIQDGAPWSWCCTWYGTFVYREDNGRLVYSEKYTELKMLRKLYDHPFTLTREDLPDLTAYRLP</sequence>
<evidence type="ECO:0000256" key="1">
    <source>
        <dbReference type="ARBA" id="ARBA00007754"/>
    </source>
</evidence>
<dbReference type="AlphaFoldDB" id="A0A9W5S305"/>
<protein>
    <submittedName>
        <fullName evidence="6">Beta-mannosidase</fullName>
    </submittedName>
</protein>
<comment type="similarity">
    <text evidence="1 4">Belongs to the glycosyl hydrolase 26 family.</text>
</comment>
<dbReference type="Gene3D" id="3.20.20.80">
    <property type="entry name" value="Glycosidases"/>
    <property type="match status" value="1"/>
</dbReference>
<dbReference type="PRINTS" id="PR00739">
    <property type="entry name" value="GLHYDRLASE26"/>
</dbReference>
<feature type="active site" description="Nucleophile" evidence="4">
    <location>
        <position position="271"/>
    </location>
</feature>
<dbReference type="RefSeq" id="WP_036584479.1">
    <property type="nucleotide sequence ID" value="NZ_KK082171.1"/>
</dbReference>
<feature type="domain" description="GH26" evidence="5">
    <location>
        <begin position="23"/>
        <end position="332"/>
    </location>
</feature>
<dbReference type="OrthoDB" id="9803686at2"/>
<gene>
    <name evidence="6" type="ORF">BG53_13720</name>
</gene>
<keyword evidence="2 4" id="KW-0378">Hydrolase</keyword>
<dbReference type="InterPro" id="IPR000805">
    <property type="entry name" value="Glyco_hydro_26"/>
</dbReference>
<dbReference type="Proteomes" id="UP000053750">
    <property type="component" value="Unassembled WGS sequence"/>
</dbReference>
<organism evidence="6 7">
    <name type="scientific">Paenibacillus darwinianus</name>
    <dbReference type="NCBI Taxonomy" id="1380763"/>
    <lineage>
        <taxon>Bacteria</taxon>
        <taxon>Bacillati</taxon>
        <taxon>Bacillota</taxon>
        <taxon>Bacilli</taxon>
        <taxon>Bacillales</taxon>
        <taxon>Paenibacillaceae</taxon>
        <taxon>Paenibacillus</taxon>
    </lineage>
</organism>
<dbReference type="Pfam" id="PF02156">
    <property type="entry name" value="Glyco_hydro_26"/>
    <property type="match status" value="1"/>
</dbReference>
<dbReference type="SUPFAM" id="SSF51445">
    <property type="entry name" value="(Trans)glycosidases"/>
    <property type="match status" value="1"/>
</dbReference>
<dbReference type="InterPro" id="IPR017853">
    <property type="entry name" value="GH"/>
</dbReference>
<keyword evidence="7" id="KW-1185">Reference proteome</keyword>
<name>A0A9W5S305_9BACL</name>
<dbReference type="GO" id="GO:0006080">
    <property type="term" value="P:substituted mannan metabolic process"/>
    <property type="evidence" value="ECO:0007669"/>
    <property type="project" value="InterPro"/>
</dbReference>
<dbReference type="InterPro" id="IPR022790">
    <property type="entry name" value="GH26_dom"/>
</dbReference>
<accession>A0A9W5S305</accession>
<evidence type="ECO:0000256" key="3">
    <source>
        <dbReference type="ARBA" id="ARBA00023295"/>
    </source>
</evidence>
<dbReference type="PROSITE" id="PS51764">
    <property type="entry name" value="GH26"/>
    <property type="match status" value="1"/>
</dbReference>
<feature type="active site" description="Proton donor" evidence="4">
    <location>
        <position position="179"/>
    </location>
</feature>
<evidence type="ECO:0000256" key="4">
    <source>
        <dbReference type="PROSITE-ProRule" id="PRU01100"/>
    </source>
</evidence>
<keyword evidence="3 4" id="KW-0326">Glycosidase</keyword>
<proteinExistence type="inferred from homology"/>
<evidence type="ECO:0000313" key="6">
    <source>
        <dbReference type="EMBL" id="EXX90411.1"/>
    </source>
</evidence>
<dbReference type="EMBL" id="JFHU01000064">
    <property type="protein sequence ID" value="EXX90411.1"/>
    <property type="molecule type" value="Genomic_DNA"/>
</dbReference>
<dbReference type="PANTHER" id="PTHR40079">
    <property type="entry name" value="MANNAN ENDO-1,4-BETA-MANNOSIDASE E-RELATED"/>
    <property type="match status" value="1"/>
</dbReference>